<keyword evidence="3" id="KW-1185">Reference proteome</keyword>
<protein>
    <submittedName>
        <fullName evidence="2">Uncharacterized protein</fullName>
    </submittedName>
</protein>
<dbReference type="Proteomes" id="UP000224634">
    <property type="component" value="Unassembled WGS sequence"/>
</dbReference>
<feature type="region of interest" description="Disordered" evidence="1">
    <location>
        <begin position="1"/>
        <end position="63"/>
    </location>
</feature>
<name>A0A2B7YPG7_POLH7</name>
<dbReference type="AlphaFoldDB" id="A0A2B7YPG7"/>
<comment type="caution">
    <text evidence="2">The sequence shown here is derived from an EMBL/GenBank/DDBJ whole genome shotgun (WGS) entry which is preliminary data.</text>
</comment>
<reference evidence="2 3" key="1">
    <citation type="submission" date="2017-10" db="EMBL/GenBank/DDBJ databases">
        <title>Comparative genomics in systemic dimorphic fungi from Ajellomycetaceae.</title>
        <authorList>
            <person name="Munoz J.F."/>
            <person name="Mcewen J.G."/>
            <person name="Clay O.K."/>
            <person name="Cuomo C.A."/>
        </authorList>
    </citation>
    <scope>NUCLEOTIDE SEQUENCE [LARGE SCALE GENOMIC DNA]</scope>
    <source>
        <strain evidence="2 3">UAMH7299</strain>
    </source>
</reference>
<feature type="compositionally biased region" description="Polar residues" evidence="1">
    <location>
        <begin position="44"/>
        <end position="63"/>
    </location>
</feature>
<evidence type="ECO:0000313" key="2">
    <source>
        <dbReference type="EMBL" id="PGH23195.1"/>
    </source>
</evidence>
<proteinExistence type="predicted"/>
<organism evidence="2 3">
    <name type="scientific">Polytolypa hystricis (strain UAMH7299)</name>
    <dbReference type="NCBI Taxonomy" id="1447883"/>
    <lineage>
        <taxon>Eukaryota</taxon>
        <taxon>Fungi</taxon>
        <taxon>Dikarya</taxon>
        <taxon>Ascomycota</taxon>
        <taxon>Pezizomycotina</taxon>
        <taxon>Eurotiomycetes</taxon>
        <taxon>Eurotiomycetidae</taxon>
        <taxon>Onygenales</taxon>
        <taxon>Onygenales incertae sedis</taxon>
        <taxon>Polytolypa</taxon>
    </lineage>
</organism>
<accession>A0A2B7YPG7</accession>
<sequence>MKSSKKRPWSALEIPSNGRPAPPPPSAETTHAPPNSAGGAVAMYQSSESSSKATTTPPMASQLSPEINLLAVTSRKSTACPACRKQKVSCPRFESVR</sequence>
<evidence type="ECO:0000256" key="1">
    <source>
        <dbReference type="SAM" id="MobiDB-lite"/>
    </source>
</evidence>
<evidence type="ECO:0000313" key="3">
    <source>
        <dbReference type="Proteomes" id="UP000224634"/>
    </source>
</evidence>
<dbReference type="EMBL" id="PDNA01000027">
    <property type="protein sequence ID" value="PGH23195.1"/>
    <property type="molecule type" value="Genomic_DNA"/>
</dbReference>
<gene>
    <name evidence="2" type="ORF">AJ80_02725</name>
</gene>
<dbReference type="STRING" id="1447883.A0A2B7YPG7"/>